<feature type="domain" description="Chitin-binding type-2" evidence="8">
    <location>
        <begin position="100"/>
        <end position="157"/>
    </location>
</feature>
<accession>B3M4M8</accession>
<dbReference type="GeneID" id="6507928"/>
<dbReference type="Gene3D" id="2.170.140.10">
    <property type="entry name" value="Chitin binding domain"/>
    <property type="match status" value="7"/>
</dbReference>
<dbReference type="Pfam" id="PF01607">
    <property type="entry name" value="CBM_14"/>
    <property type="match status" value="9"/>
</dbReference>
<dbReference type="OrthoDB" id="6020543at2759"/>
<reference evidence="9 10" key="1">
    <citation type="journal article" date="2007" name="Nature">
        <title>Evolution of genes and genomes on the Drosophila phylogeny.</title>
        <authorList>
            <consortium name="Drosophila 12 Genomes Consortium"/>
            <person name="Clark A.G."/>
            <person name="Eisen M.B."/>
            <person name="Smith D.R."/>
            <person name="Bergman C.M."/>
            <person name="Oliver B."/>
            <person name="Markow T.A."/>
            <person name="Kaufman T.C."/>
            <person name="Kellis M."/>
            <person name="Gelbart W."/>
            <person name="Iyer V.N."/>
            <person name="Pollard D.A."/>
            <person name="Sackton T.B."/>
            <person name="Larracuente A.M."/>
            <person name="Singh N.D."/>
            <person name="Abad J.P."/>
            <person name="Abt D.N."/>
            <person name="Adryan B."/>
            <person name="Aguade M."/>
            <person name="Akashi H."/>
            <person name="Anderson W.W."/>
            <person name="Aquadro C.F."/>
            <person name="Ardell D.H."/>
            <person name="Arguello R."/>
            <person name="Artieri C.G."/>
            <person name="Barbash D.A."/>
            <person name="Barker D."/>
            <person name="Barsanti P."/>
            <person name="Batterham P."/>
            <person name="Batzoglou S."/>
            <person name="Begun D."/>
            <person name="Bhutkar A."/>
            <person name="Blanco E."/>
            <person name="Bosak S.A."/>
            <person name="Bradley R.K."/>
            <person name="Brand A.D."/>
            <person name="Brent M.R."/>
            <person name="Brooks A.N."/>
            <person name="Brown R.H."/>
            <person name="Butlin R.K."/>
            <person name="Caggese C."/>
            <person name="Calvi B.R."/>
            <person name="Bernardo de Carvalho A."/>
            <person name="Caspi A."/>
            <person name="Castrezana S."/>
            <person name="Celniker S.E."/>
            <person name="Chang J.L."/>
            <person name="Chapple C."/>
            <person name="Chatterji S."/>
            <person name="Chinwalla A."/>
            <person name="Civetta A."/>
            <person name="Clifton S.W."/>
            <person name="Comeron J.M."/>
            <person name="Costello J.C."/>
            <person name="Coyne J.A."/>
            <person name="Daub J."/>
            <person name="David R.G."/>
            <person name="Delcher A.L."/>
            <person name="Delehaunty K."/>
            <person name="Do C.B."/>
            <person name="Ebling H."/>
            <person name="Edwards K."/>
            <person name="Eickbush T."/>
            <person name="Evans J.D."/>
            <person name="Filipski A."/>
            <person name="Findeiss S."/>
            <person name="Freyhult E."/>
            <person name="Fulton L."/>
            <person name="Fulton R."/>
            <person name="Garcia A.C."/>
            <person name="Gardiner A."/>
            <person name="Garfield D.A."/>
            <person name="Garvin B.E."/>
            <person name="Gibson G."/>
            <person name="Gilbert D."/>
            <person name="Gnerre S."/>
            <person name="Godfrey J."/>
            <person name="Good R."/>
            <person name="Gotea V."/>
            <person name="Gravely B."/>
            <person name="Greenberg A.J."/>
            <person name="Griffiths-Jones S."/>
            <person name="Gross S."/>
            <person name="Guigo R."/>
            <person name="Gustafson E.A."/>
            <person name="Haerty W."/>
            <person name="Hahn M.W."/>
            <person name="Halligan D.L."/>
            <person name="Halpern A.L."/>
            <person name="Halter G.M."/>
            <person name="Han M.V."/>
            <person name="Heger A."/>
            <person name="Hillier L."/>
            <person name="Hinrichs A.S."/>
            <person name="Holmes I."/>
            <person name="Hoskins R.A."/>
            <person name="Hubisz M.J."/>
            <person name="Hultmark D."/>
            <person name="Huntley M.A."/>
            <person name="Jaffe D.B."/>
            <person name="Jagadeeshan S."/>
            <person name="Jeck W.R."/>
            <person name="Johnson J."/>
            <person name="Jones C.D."/>
            <person name="Jordan W.C."/>
            <person name="Karpen G.H."/>
            <person name="Kataoka E."/>
            <person name="Keightley P.D."/>
            <person name="Kheradpour P."/>
            <person name="Kirkness E.F."/>
            <person name="Koerich L.B."/>
            <person name="Kristiansen K."/>
            <person name="Kudrna D."/>
            <person name="Kulathinal R.J."/>
            <person name="Kumar S."/>
            <person name="Kwok R."/>
            <person name="Lander E."/>
            <person name="Langley C.H."/>
            <person name="Lapoint R."/>
            <person name="Lazzaro B.P."/>
            <person name="Lee S.J."/>
            <person name="Levesque L."/>
            <person name="Li R."/>
            <person name="Lin C.F."/>
            <person name="Lin M.F."/>
            <person name="Lindblad-Toh K."/>
            <person name="Llopart A."/>
            <person name="Long M."/>
            <person name="Low L."/>
            <person name="Lozovsky E."/>
            <person name="Lu J."/>
            <person name="Luo M."/>
            <person name="Machado C.A."/>
            <person name="Makalowski W."/>
            <person name="Marzo M."/>
            <person name="Matsuda M."/>
            <person name="Matzkin L."/>
            <person name="McAllister B."/>
            <person name="McBride C.S."/>
            <person name="McKernan B."/>
            <person name="McKernan K."/>
            <person name="Mendez-Lago M."/>
            <person name="Minx P."/>
            <person name="Mollenhauer M.U."/>
            <person name="Montooth K."/>
            <person name="Mount S.M."/>
            <person name="Mu X."/>
            <person name="Myers E."/>
            <person name="Negre B."/>
            <person name="Newfeld S."/>
            <person name="Nielsen R."/>
            <person name="Noor M.A."/>
            <person name="O'Grady P."/>
            <person name="Pachter L."/>
            <person name="Papaceit M."/>
            <person name="Parisi M.J."/>
            <person name="Parisi M."/>
            <person name="Parts L."/>
            <person name="Pedersen J.S."/>
            <person name="Pesole G."/>
            <person name="Phillippy A.M."/>
            <person name="Ponting C.P."/>
            <person name="Pop M."/>
            <person name="Porcelli D."/>
            <person name="Powell J.R."/>
            <person name="Prohaska S."/>
            <person name="Pruitt K."/>
            <person name="Puig M."/>
            <person name="Quesneville H."/>
            <person name="Ram K.R."/>
            <person name="Rand D."/>
            <person name="Rasmussen M.D."/>
            <person name="Reed L.K."/>
            <person name="Reenan R."/>
            <person name="Reily A."/>
            <person name="Remington K.A."/>
            <person name="Rieger T.T."/>
            <person name="Ritchie M.G."/>
            <person name="Robin C."/>
            <person name="Rogers Y.H."/>
            <person name="Rohde C."/>
            <person name="Rozas J."/>
            <person name="Rubenfield M.J."/>
            <person name="Ruiz A."/>
            <person name="Russo S."/>
            <person name="Salzberg S.L."/>
            <person name="Sanchez-Gracia A."/>
            <person name="Saranga D.J."/>
            <person name="Sato H."/>
            <person name="Schaeffer S.W."/>
            <person name="Schatz M.C."/>
            <person name="Schlenke T."/>
            <person name="Schwartz R."/>
            <person name="Segarra C."/>
            <person name="Singh R.S."/>
            <person name="Sirot L."/>
            <person name="Sirota M."/>
            <person name="Sisneros N.B."/>
            <person name="Smith C.D."/>
            <person name="Smith T.F."/>
            <person name="Spieth J."/>
            <person name="Stage D.E."/>
            <person name="Stark A."/>
            <person name="Stephan W."/>
            <person name="Strausberg R.L."/>
            <person name="Strempel S."/>
            <person name="Sturgill D."/>
            <person name="Sutton G."/>
            <person name="Sutton G.G."/>
            <person name="Tao W."/>
            <person name="Teichmann S."/>
            <person name="Tobari Y.N."/>
            <person name="Tomimura Y."/>
            <person name="Tsolas J.M."/>
            <person name="Valente V.L."/>
            <person name="Venter E."/>
            <person name="Venter J.C."/>
            <person name="Vicario S."/>
            <person name="Vieira F.G."/>
            <person name="Vilella A.J."/>
            <person name="Villasante A."/>
            <person name="Walenz B."/>
            <person name="Wang J."/>
            <person name="Wasserman M."/>
            <person name="Watts T."/>
            <person name="Wilson D."/>
            <person name="Wilson R.K."/>
            <person name="Wing R.A."/>
            <person name="Wolfner M.F."/>
            <person name="Wong A."/>
            <person name="Wong G.K."/>
            <person name="Wu C.I."/>
            <person name="Wu G."/>
            <person name="Yamamoto D."/>
            <person name="Yang H.P."/>
            <person name="Yang S.P."/>
            <person name="Yorke J.A."/>
            <person name="Yoshida K."/>
            <person name="Zdobnov E."/>
            <person name="Zhang P."/>
            <person name="Zhang Y."/>
            <person name="Zimin A.V."/>
            <person name="Baldwin J."/>
            <person name="Abdouelleil A."/>
            <person name="Abdulkadir J."/>
            <person name="Abebe A."/>
            <person name="Abera B."/>
            <person name="Abreu J."/>
            <person name="Acer S.C."/>
            <person name="Aftuck L."/>
            <person name="Alexander A."/>
            <person name="An P."/>
            <person name="Anderson E."/>
            <person name="Anderson S."/>
            <person name="Arachi H."/>
            <person name="Azer M."/>
            <person name="Bachantsang P."/>
            <person name="Barry A."/>
            <person name="Bayul T."/>
            <person name="Berlin A."/>
            <person name="Bessette D."/>
            <person name="Bloom T."/>
            <person name="Blye J."/>
            <person name="Boguslavskiy L."/>
            <person name="Bonnet C."/>
            <person name="Boukhgalter B."/>
            <person name="Bourzgui I."/>
            <person name="Brown A."/>
            <person name="Cahill P."/>
            <person name="Channer S."/>
            <person name="Cheshatsang Y."/>
            <person name="Chuda L."/>
            <person name="Citroen M."/>
            <person name="Collymore A."/>
            <person name="Cooke P."/>
            <person name="Costello M."/>
            <person name="D'Aco K."/>
            <person name="Daza R."/>
            <person name="De Haan G."/>
            <person name="DeGray S."/>
            <person name="DeMaso C."/>
            <person name="Dhargay N."/>
            <person name="Dooley K."/>
            <person name="Dooley E."/>
            <person name="Doricent M."/>
            <person name="Dorje P."/>
            <person name="Dorjee K."/>
            <person name="Dupes A."/>
            <person name="Elong R."/>
            <person name="Falk J."/>
            <person name="Farina A."/>
            <person name="Faro S."/>
            <person name="Ferguson D."/>
            <person name="Fisher S."/>
            <person name="Foley C.D."/>
            <person name="Franke A."/>
            <person name="Friedrich D."/>
            <person name="Gadbois L."/>
            <person name="Gearin G."/>
            <person name="Gearin C.R."/>
            <person name="Giannoukos G."/>
            <person name="Goode T."/>
            <person name="Graham J."/>
            <person name="Grandbois E."/>
            <person name="Grewal S."/>
            <person name="Gyaltsen K."/>
            <person name="Hafez N."/>
            <person name="Hagos B."/>
            <person name="Hall J."/>
            <person name="Henson C."/>
            <person name="Hollinger A."/>
            <person name="Honan T."/>
            <person name="Huard M.D."/>
            <person name="Hughes L."/>
            <person name="Hurhula B."/>
            <person name="Husby M.E."/>
            <person name="Kamat A."/>
            <person name="Kanga B."/>
            <person name="Kashin S."/>
            <person name="Khazanovich D."/>
            <person name="Kisner P."/>
            <person name="Lance K."/>
            <person name="Lara M."/>
            <person name="Lee W."/>
            <person name="Lennon N."/>
            <person name="Letendre F."/>
            <person name="LeVine R."/>
            <person name="Lipovsky A."/>
            <person name="Liu X."/>
            <person name="Liu J."/>
            <person name="Liu S."/>
            <person name="Lokyitsang T."/>
            <person name="Lokyitsang Y."/>
            <person name="Lubonja R."/>
            <person name="Lui A."/>
            <person name="MacDonald P."/>
            <person name="Magnisalis V."/>
            <person name="Maru K."/>
            <person name="Matthews C."/>
            <person name="McCusker W."/>
            <person name="McDonough S."/>
            <person name="Mehta T."/>
            <person name="Meldrim J."/>
            <person name="Meneus L."/>
            <person name="Mihai O."/>
            <person name="Mihalev A."/>
            <person name="Mihova T."/>
            <person name="Mittelman R."/>
            <person name="Mlenga V."/>
            <person name="Montmayeur A."/>
            <person name="Mulrain L."/>
            <person name="Navidi A."/>
            <person name="Naylor J."/>
            <person name="Negash T."/>
            <person name="Nguyen T."/>
            <person name="Nguyen N."/>
            <person name="Nicol R."/>
            <person name="Norbu C."/>
            <person name="Norbu N."/>
            <person name="Novod N."/>
            <person name="O'Neill B."/>
            <person name="Osman S."/>
            <person name="Markiewicz E."/>
            <person name="Oyono O.L."/>
            <person name="Patti C."/>
            <person name="Phunkhang P."/>
            <person name="Pierre F."/>
            <person name="Priest M."/>
            <person name="Raghuraman S."/>
            <person name="Rege F."/>
            <person name="Reyes R."/>
            <person name="Rise C."/>
            <person name="Rogov P."/>
            <person name="Ross K."/>
            <person name="Ryan E."/>
            <person name="Settipalli S."/>
            <person name="Shea T."/>
            <person name="Sherpa N."/>
            <person name="Shi L."/>
            <person name="Shih D."/>
            <person name="Sparrow T."/>
            <person name="Spaulding J."/>
            <person name="Stalker J."/>
            <person name="Stange-Thomann N."/>
            <person name="Stavropoulos S."/>
            <person name="Stone C."/>
            <person name="Strader C."/>
            <person name="Tesfaye S."/>
            <person name="Thomson T."/>
            <person name="Thoulutsang Y."/>
            <person name="Thoulutsang D."/>
            <person name="Topham K."/>
            <person name="Topping I."/>
            <person name="Tsamla T."/>
            <person name="Vassiliev H."/>
            <person name="Vo A."/>
            <person name="Wangchuk T."/>
            <person name="Wangdi T."/>
            <person name="Weiand M."/>
            <person name="Wilkinson J."/>
            <person name="Wilson A."/>
            <person name="Yadav S."/>
            <person name="Young G."/>
            <person name="Yu Q."/>
            <person name="Zembek L."/>
            <person name="Zhong D."/>
            <person name="Zimmer A."/>
            <person name="Zwirko Z."/>
            <person name="Jaffe D.B."/>
            <person name="Alvarez P."/>
            <person name="Brockman W."/>
            <person name="Butler J."/>
            <person name="Chin C."/>
            <person name="Gnerre S."/>
            <person name="Grabherr M."/>
            <person name="Kleber M."/>
            <person name="Mauceli E."/>
            <person name="MacCallum I."/>
        </authorList>
    </citation>
    <scope>NUCLEOTIDE SEQUENCE [LARGE SCALE GENOMIC DNA]</scope>
    <source>
        <strain evidence="10">Tucson 14024-0371.13</strain>
    </source>
</reference>
<feature type="domain" description="Chitin-binding type-2" evidence="8">
    <location>
        <begin position="336"/>
        <end position="395"/>
    </location>
</feature>
<evidence type="ECO:0000256" key="7">
    <source>
        <dbReference type="SAM" id="SignalP"/>
    </source>
</evidence>
<evidence type="ECO:0000259" key="8">
    <source>
        <dbReference type="PROSITE" id="PS50940"/>
    </source>
</evidence>
<dbReference type="STRING" id="7217.B3M4M8"/>
<sequence>MRAWNICSVIILIGLGTTSVISQECPTISNIESSFCDSLPSGCYKYPYDCNAYVSCNDSCADLEYCPGEKLFNDDLRICDTPEAVECTPMPYPTTESPLTDPCFGKDNQTLLPSVDDCSNFILCVNGKSEIYRCPGDLLFNPNLGICDFEDEVWCDSNRTTPDWEETTASTQEIFTKCVGQSMGTSFPITSNCQQYYYCLENNSYVILPCPANNWYNPMSGNCGPDISPEACREVLTTPLPTTSLATTVATTSTVAEKRNPCEDQDVGTSFPVEADCQQYLVCLGNGKSATAKCPTNSWFDPSSADCGPNVSPTACLAAFTTTTEIPKETTTESSEDLCANQELGVSFPLPTNCQQYILCMGNGKSTVANCIYNSWYDPQTGICGPDVSPTACQETGTSTVSSTSESTPASDTTDSSTSYTTVEPETTTNPPDISGICYGQSKNQYVSYPDDCSKYVICASPVPIAFYCPENLFFNQALQKCVEWDLSDCPAGEDTTVSPGFTQPPPETSICFNKTGINLPYKENCEWFIRCIDDSSYMMGICITGEFFDPLRGECDGDVAPDACREDFASTTAATESTPTGTTESTTLSTPSSEVDPCEGQPIGKLVPYPNDCTKFIICIQPKPMVYDCVAGQEFSATLERCMAPWYANCSIPLTTPTHPPPTTTTISTTTTITTPSPDSFCVGQLEGAVVPYPRNCSKYIVCADPIPVGYACPGDEEFSPIELTCMDAEKADCNPNSFKSKP</sequence>
<feature type="domain" description="Chitin-binding type-2" evidence="8">
    <location>
        <begin position="33"/>
        <end position="89"/>
    </location>
</feature>
<keyword evidence="5" id="KW-0325">Glycoprotein</keyword>
<feature type="domain" description="Chitin-binding type-2" evidence="8">
    <location>
        <begin position="435"/>
        <end position="492"/>
    </location>
</feature>
<feature type="compositionally biased region" description="Low complexity" evidence="6">
    <location>
        <begin position="571"/>
        <end position="595"/>
    </location>
</feature>
<dbReference type="OMA" id="NPDLNIC"/>
<dbReference type="SUPFAM" id="SSF57625">
    <property type="entry name" value="Invertebrate chitin-binding proteins"/>
    <property type="match status" value="9"/>
</dbReference>
<dbReference type="Proteomes" id="UP000007801">
    <property type="component" value="Unassembled WGS sequence"/>
</dbReference>
<name>B3M4M8_DROAN</name>
<dbReference type="KEGG" id="dan:6507928"/>
<dbReference type="InParanoid" id="B3M4M8"/>
<evidence type="ECO:0000256" key="1">
    <source>
        <dbReference type="ARBA" id="ARBA00022669"/>
    </source>
</evidence>
<dbReference type="EMBL" id="CH902618">
    <property type="protein sequence ID" value="EDV39427.1"/>
    <property type="molecule type" value="Genomic_DNA"/>
</dbReference>
<evidence type="ECO:0000313" key="9">
    <source>
        <dbReference type="EMBL" id="EDV39427.1"/>
    </source>
</evidence>
<dbReference type="GO" id="GO:0008061">
    <property type="term" value="F:chitin binding"/>
    <property type="evidence" value="ECO:0007669"/>
    <property type="project" value="UniProtKB-KW"/>
</dbReference>
<keyword evidence="3" id="KW-0677">Repeat</keyword>
<evidence type="ECO:0000256" key="6">
    <source>
        <dbReference type="SAM" id="MobiDB-lite"/>
    </source>
</evidence>
<dbReference type="HOGENOM" id="CLU_020703_0_0_1"/>
<evidence type="ECO:0000256" key="4">
    <source>
        <dbReference type="ARBA" id="ARBA00023157"/>
    </source>
</evidence>
<evidence type="ECO:0000256" key="5">
    <source>
        <dbReference type="ARBA" id="ARBA00023180"/>
    </source>
</evidence>
<feature type="domain" description="Chitin-binding type-2" evidence="8">
    <location>
        <begin position="680"/>
        <end position="737"/>
    </location>
</feature>
<keyword evidence="10" id="KW-1185">Reference proteome</keyword>
<dbReference type="AlphaFoldDB" id="B3M4M8"/>
<feature type="chain" id="PRO_5002790050" description="Chitin-binding type-2 domain-containing protein" evidence="7">
    <location>
        <begin position="23"/>
        <end position="744"/>
    </location>
</feature>
<gene>
    <name evidence="9" type="primary">Dana\GF25305</name>
    <name evidence="9" type="synonym">dana_GLEANR_9986</name>
    <name evidence="9" type="ORF">GF25305</name>
</gene>
<keyword evidence="1" id="KW-0147">Chitin-binding</keyword>
<evidence type="ECO:0000313" key="10">
    <source>
        <dbReference type="Proteomes" id="UP000007801"/>
    </source>
</evidence>
<feature type="domain" description="Chitin-binding type-2" evidence="8">
    <location>
        <begin position="509"/>
        <end position="567"/>
    </location>
</feature>
<dbReference type="PANTHER" id="PTHR23301:SF0">
    <property type="entry name" value="CHITIN-BINDING TYPE-2 DOMAIN-CONTAINING PROTEIN-RELATED"/>
    <property type="match status" value="1"/>
</dbReference>
<feature type="domain" description="Chitin-binding type-2" evidence="8">
    <location>
        <begin position="175"/>
        <end position="234"/>
    </location>
</feature>
<keyword evidence="4" id="KW-1015">Disulfide bond</keyword>
<proteinExistence type="predicted"/>
<feature type="region of interest" description="Disordered" evidence="6">
    <location>
        <begin position="395"/>
        <end position="434"/>
    </location>
</feature>
<feature type="compositionally biased region" description="Low complexity" evidence="6">
    <location>
        <begin position="396"/>
        <end position="432"/>
    </location>
</feature>
<dbReference type="PROSITE" id="PS50940">
    <property type="entry name" value="CHIT_BIND_II"/>
    <property type="match status" value="9"/>
</dbReference>
<dbReference type="PhylomeDB" id="B3M4M8"/>
<dbReference type="PANTHER" id="PTHR23301">
    <property type="entry name" value="CHITIN BINDING PERITROPHIN-A"/>
    <property type="match status" value="1"/>
</dbReference>
<keyword evidence="2 7" id="KW-0732">Signal</keyword>
<feature type="domain" description="Chitin-binding type-2" evidence="8">
    <location>
        <begin position="259"/>
        <end position="318"/>
    </location>
</feature>
<dbReference type="InterPro" id="IPR036508">
    <property type="entry name" value="Chitin-bd_dom_sf"/>
</dbReference>
<feature type="signal peptide" evidence="7">
    <location>
        <begin position="1"/>
        <end position="22"/>
    </location>
</feature>
<organism evidence="9 10">
    <name type="scientific">Drosophila ananassae</name>
    <name type="common">Fruit fly</name>
    <dbReference type="NCBI Taxonomy" id="7217"/>
    <lineage>
        <taxon>Eukaryota</taxon>
        <taxon>Metazoa</taxon>
        <taxon>Ecdysozoa</taxon>
        <taxon>Arthropoda</taxon>
        <taxon>Hexapoda</taxon>
        <taxon>Insecta</taxon>
        <taxon>Pterygota</taxon>
        <taxon>Neoptera</taxon>
        <taxon>Endopterygota</taxon>
        <taxon>Diptera</taxon>
        <taxon>Brachycera</taxon>
        <taxon>Muscomorpha</taxon>
        <taxon>Ephydroidea</taxon>
        <taxon>Drosophilidae</taxon>
        <taxon>Drosophila</taxon>
        <taxon>Sophophora</taxon>
    </lineage>
</organism>
<feature type="domain" description="Chitin-binding type-2" evidence="8">
    <location>
        <begin position="596"/>
        <end position="653"/>
    </location>
</feature>
<protein>
    <recommendedName>
        <fullName evidence="8">Chitin-binding type-2 domain-containing protein</fullName>
    </recommendedName>
</protein>
<dbReference type="InterPro" id="IPR002557">
    <property type="entry name" value="Chitin-bd_dom"/>
</dbReference>
<dbReference type="InterPro" id="IPR051940">
    <property type="entry name" value="Chitin_bind-dev_reg"/>
</dbReference>
<evidence type="ECO:0000256" key="2">
    <source>
        <dbReference type="ARBA" id="ARBA00022729"/>
    </source>
</evidence>
<dbReference type="SMART" id="SM00494">
    <property type="entry name" value="ChtBD2"/>
    <property type="match status" value="9"/>
</dbReference>
<dbReference type="eggNOG" id="ENOG502RXTR">
    <property type="taxonomic scope" value="Eukaryota"/>
</dbReference>
<feature type="region of interest" description="Disordered" evidence="6">
    <location>
        <begin position="571"/>
        <end position="598"/>
    </location>
</feature>
<dbReference type="GO" id="GO:0005576">
    <property type="term" value="C:extracellular region"/>
    <property type="evidence" value="ECO:0007669"/>
    <property type="project" value="InterPro"/>
</dbReference>
<evidence type="ECO:0000256" key="3">
    <source>
        <dbReference type="ARBA" id="ARBA00022737"/>
    </source>
</evidence>